<accession>A0ABV5F0X3</accession>
<proteinExistence type="predicted"/>
<keyword evidence="5" id="KW-1185">Reference proteome</keyword>
<evidence type="ECO:0000256" key="1">
    <source>
        <dbReference type="ARBA" id="ARBA00022630"/>
    </source>
</evidence>
<organism evidence="4 5">
    <name type="scientific">Formosa undariae</name>
    <dbReference type="NCBI Taxonomy" id="1325436"/>
    <lineage>
        <taxon>Bacteria</taxon>
        <taxon>Pseudomonadati</taxon>
        <taxon>Bacteroidota</taxon>
        <taxon>Flavobacteriia</taxon>
        <taxon>Flavobacteriales</taxon>
        <taxon>Flavobacteriaceae</taxon>
        <taxon>Formosa</taxon>
    </lineage>
</organism>
<sequence length="54" mass="5950">MKPIPSWYYKNICLIGDATHATTPNLGQGACQVIESAYIITECLAHEKNIPLAF</sequence>
<evidence type="ECO:0008006" key="6">
    <source>
        <dbReference type="Google" id="ProtNLM"/>
    </source>
</evidence>
<name>A0ABV5F0X3_9FLAO</name>
<evidence type="ECO:0000313" key="4">
    <source>
        <dbReference type="EMBL" id="MFB9053069.1"/>
    </source>
</evidence>
<keyword evidence="3" id="KW-0560">Oxidoreductase</keyword>
<dbReference type="PANTHER" id="PTHR46720">
    <property type="entry name" value="HYDROXYLASE, PUTATIVE (AFU_ORTHOLOGUE AFUA_3G01460)-RELATED"/>
    <property type="match status" value="1"/>
</dbReference>
<protein>
    <recommendedName>
        <fullName evidence="6">FAD-binding domain-containing protein</fullName>
    </recommendedName>
</protein>
<evidence type="ECO:0000256" key="2">
    <source>
        <dbReference type="ARBA" id="ARBA00022827"/>
    </source>
</evidence>
<dbReference type="EMBL" id="JBHMEZ010000009">
    <property type="protein sequence ID" value="MFB9053069.1"/>
    <property type="molecule type" value="Genomic_DNA"/>
</dbReference>
<keyword evidence="2" id="KW-0274">FAD</keyword>
<dbReference type="PANTHER" id="PTHR46720:SF3">
    <property type="entry name" value="FAD-BINDING DOMAIN-CONTAINING PROTEIN-RELATED"/>
    <property type="match status" value="1"/>
</dbReference>
<dbReference type="Proteomes" id="UP001589605">
    <property type="component" value="Unassembled WGS sequence"/>
</dbReference>
<dbReference type="RefSeq" id="WP_382382252.1">
    <property type="nucleotide sequence ID" value="NZ_JBHMEZ010000009.1"/>
</dbReference>
<evidence type="ECO:0000256" key="3">
    <source>
        <dbReference type="ARBA" id="ARBA00023002"/>
    </source>
</evidence>
<dbReference type="Gene3D" id="3.50.50.60">
    <property type="entry name" value="FAD/NAD(P)-binding domain"/>
    <property type="match status" value="1"/>
</dbReference>
<evidence type="ECO:0000313" key="5">
    <source>
        <dbReference type="Proteomes" id="UP001589605"/>
    </source>
</evidence>
<keyword evidence="1" id="KW-0285">Flavoprotein</keyword>
<dbReference type="InterPro" id="IPR051104">
    <property type="entry name" value="FAD_monoxygenase"/>
</dbReference>
<comment type="caution">
    <text evidence="4">The sequence shown here is derived from an EMBL/GenBank/DDBJ whole genome shotgun (WGS) entry which is preliminary data.</text>
</comment>
<reference evidence="4 5" key="1">
    <citation type="submission" date="2024-09" db="EMBL/GenBank/DDBJ databases">
        <authorList>
            <person name="Sun Q."/>
            <person name="Mori K."/>
        </authorList>
    </citation>
    <scope>NUCLEOTIDE SEQUENCE [LARGE SCALE GENOMIC DNA]</scope>
    <source>
        <strain evidence="4 5">CECT 8286</strain>
    </source>
</reference>
<dbReference type="SUPFAM" id="SSF51905">
    <property type="entry name" value="FAD/NAD(P)-binding domain"/>
    <property type="match status" value="1"/>
</dbReference>
<dbReference type="InterPro" id="IPR036188">
    <property type="entry name" value="FAD/NAD-bd_sf"/>
</dbReference>
<gene>
    <name evidence="4" type="ORF">ACFFVB_08240</name>
</gene>